<dbReference type="InterPro" id="IPR013525">
    <property type="entry name" value="ABC2_TM"/>
</dbReference>
<evidence type="ECO:0000256" key="4">
    <source>
        <dbReference type="ARBA" id="ARBA00023136"/>
    </source>
</evidence>
<accession>A0A1Y4QDQ4</accession>
<feature type="transmembrane region" description="Helical" evidence="5">
    <location>
        <begin position="617"/>
        <end position="639"/>
    </location>
</feature>
<feature type="transmembrane region" description="Helical" evidence="5">
    <location>
        <begin position="690"/>
        <end position="710"/>
    </location>
</feature>
<dbReference type="Pfam" id="PF12698">
    <property type="entry name" value="ABC2_membrane_3"/>
    <property type="match status" value="1"/>
</dbReference>
<evidence type="ECO:0000256" key="2">
    <source>
        <dbReference type="ARBA" id="ARBA00022692"/>
    </source>
</evidence>
<dbReference type="InterPro" id="IPR011049">
    <property type="entry name" value="Serralysin-like_metalloprot_C"/>
</dbReference>
<dbReference type="GO" id="GO:0016020">
    <property type="term" value="C:membrane"/>
    <property type="evidence" value="ECO:0007669"/>
    <property type="project" value="UniProtKB-SubCell"/>
</dbReference>
<name>A0A1Y4QDQ4_9FIRM</name>
<keyword evidence="4 5" id="KW-0472">Membrane</keyword>
<keyword evidence="3 5" id="KW-1133">Transmembrane helix</keyword>
<dbReference type="InterPro" id="IPR023908">
    <property type="entry name" value="xxxLxxG_rpt"/>
</dbReference>
<feature type="transmembrane region" description="Helical" evidence="5">
    <location>
        <begin position="717"/>
        <end position="736"/>
    </location>
</feature>
<evidence type="ECO:0000256" key="1">
    <source>
        <dbReference type="ARBA" id="ARBA00004141"/>
    </source>
</evidence>
<sequence length="812" mass="87206">MIKKEWSAFFKNWWLKIVIIAIIVIPSIYAGVFLGSIWDPYGNTKNIPVAVVNNDKKVNYNDTTLNVGKELAKSLKENDSMNFNLVNSKIANKGLKNGDYYMIVTIPSDFSKNATTLLDENPQKMILNYTTNPGSSYIASKMDDSAIAKIKAEVSSTITKTYAKTIFDQLGSLKNGMSMAADGSSEINNGSNQLVDGNKTISQNLQLLASSSITFKDGASTLTNGLKDYTQGVLAINNGVYSLKEGVNAFNSSTPALANGVNELGQGASKLKDGTDQYTKAIASAFVGSQQLISNNEILTQGVESLANGTTQLKEGNQLIVNGLQQMASQVNNANISISDYTKLIDKLENSNNPTYQALAKKILTEGLTKEEADALGLASLGIKEALPSSYELIKTMNSNLSTMNSALNNDTGLLAGSKAIQSNLNQLDASINSGQYTNNNGELVTIPKEKSLKTGLLTYFNGVSNLNAGLTKLNENSTTLNIGANKLKDGTKQLALQAPTLINGINTLNQGVNRLALGTSTLTSNNSSLINGANQLTNGASQINNGANQLALGSIALGEGLDTLKNGTNTLSTSLKDGVNQINNVNGDEKTFDMIASPVDTSHKEISIVENNGQGMAPYMMSVGLYVACMAFTLMYPLFNDIEKAESGFKYWLSKASIWFAVLAVAAILMIGSLMIFCNLNPQQLLMTFIFAVIVGCALIALVTLLSILCGKIGEFILLVFMVINLGGSAGTYPLETSSTIYQIIHPFMPFTYSVNGFRKVLSMPNVSVNYEIMIFVGIIVVCSLLTVLIYNHRIKKPTLLIPQAFENVND</sequence>
<dbReference type="InterPro" id="IPR051328">
    <property type="entry name" value="T7SS_ABC-Transporter"/>
</dbReference>
<gene>
    <name evidence="7" type="ORF">B5E91_12800</name>
</gene>
<dbReference type="AlphaFoldDB" id="A0A1Y4QDQ4"/>
<evidence type="ECO:0000256" key="3">
    <source>
        <dbReference type="ARBA" id="ARBA00022989"/>
    </source>
</evidence>
<protein>
    <recommendedName>
        <fullName evidence="6">ABC-2 type transporter transmembrane domain-containing protein</fullName>
    </recommendedName>
</protein>
<feature type="transmembrane region" description="Helical" evidence="5">
    <location>
        <begin position="659"/>
        <end position="678"/>
    </location>
</feature>
<dbReference type="GO" id="GO:0140359">
    <property type="term" value="F:ABC-type transporter activity"/>
    <property type="evidence" value="ECO:0007669"/>
    <property type="project" value="InterPro"/>
</dbReference>
<evidence type="ECO:0000313" key="8">
    <source>
        <dbReference type="Proteomes" id="UP000196258"/>
    </source>
</evidence>
<dbReference type="NCBIfam" id="TIGR03062">
    <property type="entry name" value="pip_yhgE_Cterm"/>
    <property type="match status" value="1"/>
</dbReference>
<organism evidence="7 8">
    <name type="scientific">Thomasclavelia spiroformis</name>
    <dbReference type="NCBI Taxonomy" id="29348"/>
    <lineage>
        <taxon>Bacteria</taxon>
        <taxon>Bacillati</taxon>
        <taxon>Bacillota</taxon>
        <taxon>Erysipelotrichia</taxon>
        <taxon>Erysipelotrichales</taxon>
        <taxon>Coprobacillaceae</taxon>
        <taxon>Thomasclavelia</taxon>
    </lineage>
</organism>
<evidence type="ECO:0000256" key="5">
    <source>
        <dbReference type="SAM" id="Phobius"/>
    </source>
</evidence>
<feature type="transmembrane region" description="Helical" evidence="5">
    <location>
        <begin position="12"/>
        <end position="38"/>
    </location>
</feature>
<dbReference type="Proteomes" id="UP000196258">
    <property type="component" value="Unassembled WGS sequence"/>
</dbReference>
<dbReference type="RefSeq" id="WP_087258432.1">
    <property type="nucleotide sequence ID" value="NZ_NFLB01000020.1"/>
</dbReference>
<dbReference type="Gene3D" id="3.40.1710.10">
    <property type="entry name" value="abc type-2 transporter like domain"/>
    <property type="match status" value="1"/>
</dbReference>
<feature type="transmembrane region" description="Helical" evidence="5">
    <location>
        <begin position="774"/>
        <end position="792"/>
    </location>
</feature>
<keyword evidence="2 5" id="KW-0812">Transmembrane</keyword>
<dbReference type="EMBL" id="NFLB01000020">
    <property type="protein sequence ID" value="OUQ03384.1"/>
    <property type="molecule type" value="Genomic_DNA"/>
</dbReference>
<comment type="caution">
    <text evidence="7">The sequence shown here is derived from an EMBL/GenBank/DDBJ whole genome shotgun (WGS) entry which is preliminary data.</text>
</comment>
<dbReference type="NCBIfam" id="TIGR03061">
    <property type="entry name" value="pip_yhgE_Nterm"/>
    <property type="match status" value="1"/>
</dbReference>
<reference evidence="8" key="1">
    <citation type="submission" date="2017-04" db="EMBL/GenBank/DDBJ databases">
        <title>Function of individual gut microbiota members based on whole genome sequencing of pure cultures obtained from chicken caecum.</title>
        <authorList>
            <person name="Medvecky M."/>
            <person name="Cejkova D."/>
            <person name="Polansky O."/>
            <person name="Karasova D."/>
            <person name="Kubasova T."/>
            <person name="Cizek A."/>
            <person name="Rychlik I."/>
        </authorList>
    </citation>
    <scope>NUCLEOTIDE SEQUENCE [LARGE SCALE GENOMIC DNA]</scope>
    <source>
        <strain evidence="8">An149</strain>
    </source>
</reference>
<dbReference type="InterPro" id="IPR017500">
    <property type="entry name" value="Phage_infect_YhgE_N"/>
</dbReference>
<dbReference type="PANTHER" id="PTHR43077:SF5">
    <property type="entry name" value="PHAGE INFECTION PROTEIN"/>
    <property type="match status" value="1"/>
</dbReference>
<dbReference type="SUPFAM" id="SSF101967">
    <property type="entry name" value="Adhesin YadA, collagen-binding domain"/>
    <property type="match status" value="1"/>
</dbReference>
<dbReference type="InterPro" id="IPR017501">
    <property type="entry name" value="Phage_infect_YhgE_C"/>
</dbReference>
<dbReference type="PANTHER" id="PTHR43077">
    <property type="entry name" value="TRANSPORT PERMEASE YVFS-RELATED"/>
    <property type="match status" value="1"/>
</dbReference>
<evidence type="ECO:0000313" key="7">
    <source>
        <dbReference type="EMBL" id="OUQ03384.1"/>
    </source>
</evidence>
<proteinExistence type="predicted"/>
<dbReference type="NCBIfam" id="TIGR03057">
    <property type="entry name" value="xxxLxxG_by_4"/>
    <property type="match status" value="2"/>
</dbReference>
<feature type="domain" description="ABC-2 type transporter transmembrane" evidence="6">
    <location>
        <begin position="451"/>
        <end position="789"/>
    </location>
</feature>
<dbReference type="Gene3D" id="1.10.287.950">
    <property type="entry name" value="Methyl-accepting chemotaxis protein"/>
    <property type="match status" value="1"/>
</dbReference>
<evidence type="ECO:0000259" key="6">
    <source>
        <dbReference type="Pfam" id="PF12698"/>
    </source>
</evidence>
<comment type="subcellular location">
    <subcellularLocation>
        <location evidence="1">Membrane</location>
        <topology evidence="1">Multi-pass membrane protein</topology>
    </subcellularLocation>
</comment>